<accession>A0A9P6L8M0</accession>
<proteinExistence type="predicted"/>
<dbReference type="GO" id="GO:0008972">
    <property type="term" value="F:phosphomethylpyrimidine kinase activity"/>
    <property type="evidence" value="ECO:0007669"/>
    <property type="project" value="InterPro"/>
</dbReference>
<evidence type="ECO:0000313" key="3">
    <source>
        <dbReference type="Proteomes" id="UP000736335"/>
    </source>
</evidence>
<name>A0A9P6L8M0_9AGAM</name>
<organism evidence="2 3">
    <name type="scientific">Thelephora terrestris</name>
    <dbReference type="NCBI Taxonomy" id="56493"/>
    <lineage>
        <taxon>Eukaryota</taxon>
        <taxon>Fungi</taxon>
        <taxon>Dikarya</taxon>
        <taxon>Basidiomycota</taxon>
        <taxon>Agaricomycotina</taxon>
        <taxon>Agaricomycetes</taxon>
        <taxon>Thelephorales</taxon>
        <taxon>Thelephoraceae</taxon>
        <taxon>Thelephora</taxon>
    </lineage>
</organism>
<dbReference type="Pfam" id="PF08543">
    <property type="entry name" value="Phos_pyr_kin"/>
    <property type="match status" value="2"/>
</dbReference>
<evidence type="ECO:0000259" key="1">
    <source>
        <dbReference type="Pfam" id="PF08543"/>
    </source>
</evidence>
<keyword evidence="3" id="KW-1185">Reference proteome</keyword>
<feature type="domain" description="Pyridoxamine kinase/Phosphomethylpyrimidine kinase" evidence="1">
    <location>
        <begin position="247"/>
        <end position="311"/>
    </location>
</feature>
<sequence>MSSPAVLTIAGSDPSGGAGIQADLKTFTALKCYGTSVITALTAQNTVGVRGVHACPPGFVKEQLESVLDDTNIVVMKTGMLFDEATIRVVASTLRKYYTEKPLRLVCDPVCVSTSGHVLLVDSALGSLIDEMLPLATLITPNKSEAEHILSHKGQMVVISSLADMVSASTELLAMGPKAVLLKGGHVKSTIAEVHGLIAENPAISVYTYELDENLNAPKVGFSGEHQLASLVVDVLQHSTGSRGGVETSIFIRPRIDSTSTHGTGCTLSAAITCGLARGLSIPEAVRDGTIYTHLGILHAFPVGAGHGPLNHTHSLVSRFVPR</sequence>
<protein>
    <submittedName>
        <fullName evidence="2">Phosphomethylpyrimidine kinase</fullName>
    </submittedName>
</protein>
<dbReference type="OrthoDB" id="10028886at2759"/>
<dbReference type="Proteomes" id="UP000736335">
    <property type="component" value="Unassembled WGS sequence"/>
</dbReference>
<comment type="caution">
    <text evidence="2">The sequence shown here is derived from an EMBL/GenBank/DDBJ whole genome shotgun (WGS) entry which is preliminary data.</text>
</comment>
<dbReference type="EMBL" id="WIUZ02000005">
    <property type="protein sequence ID" value="KAF9787290.1"/>
    <property type="molecule type" value="Genomic_DNA"/>
</dbReference>
<dbReference type="InterPro" id="IPR013749">
    <property type="entry name" value="PM/HMP-P_kinase-1"/>
</dbReference>
<evidence type="ECO:0000313" key="2">
    <source>
        <dbReference type="EMBL" id="KAF9787290.1"/>
    </source>
</evidence>
<gene>
    <name evidence="2" type="ORF">BJ322DRAFT_1004177</name>
</gene>
<dbReference type="InterPro" id="IPR029056">
    <property type="entry name" value="Ribokinase-like"/>
</dbReference>
<dbReference type="GO" id="GO:0008902">
    <property type="term" value="F:hydroxymethylpyrimidine kinase activity"/>
    <property type="evidence" value="ECO:0007669"/>
    <property type="project" value="TreeGrafter"/>
</dbReference>
<keyword evidence="2" id="KW-0808">Transferase</keyword>
<dbReference type="SUPFAM" id="SSF53613">
    <property type="entry name" value="Ribokinase-like"/>
    <property type="match status" value="1"/>
</dbReference>
<reference evidence="2" key="2">
    <citation type="submission" date="2020-11" db="EMBL/GenBank/DDBJ databases">
        <authorList>
            <consortium name="DOE Joint Genome Institute"/>
            <person name="Kuo A."/>
            <person name="Miyauchi S."/>
            <person name="Kiss E."/>
            <person name="Drula E."/>
            <person name="Kohler A."/>
            <person name="Sanchez-Garcia M."/>
            <person name="Andreopoulos B."/>
            <person name="Barry K.W."/>
            <person name="Bonito G."/>
            <person name="Buee M."/>
            <person name="Carver A."/>
            <person name="Chen C."/>
            <person name="Cichocki N."/>
            <person name="Clum A."/>
            <person name="Culley D."/>
            <person name="Crous P.W."/>
            <person name="Fauchery L."/>
            <person name="Girlanda M."/>
            <person name="Hayes R."/>
            <person name="Keri Z."/>
            <person name="Labutti K."/>
            <person name="Lipzen A."/>
            <person name="Lombard V."/>
            <person name="Magnuson J."/>
            <person name="Maillard F."/>
            <person name="Morin E."/>
            <person name="Murat C."/>
            <person name="Nolan M."/>
            <person name="Ohm R."/>
            <person name="Pangilinan J."/>
            <person name="Pereira M."/>
            <person name="Perotto S."/>
            <person name="Peter M."/>
            <person name="Riley R."/>
            <person name="Sitrit Y."/>
            <person name="Stielow B."/>
            <person name="Szollosi G."/>
            <person name="Zifcakova L."/>
            <person name="Stursova M."/>
            <person name="Spatafora J.W."/>
            <person name="Tedersoo L."/>
            <person name="Vaario L.-M."/>
            <person name="Yamada A."/>
            <person name="Yan M."/>
            <person name="Wang P."/>
            <person name="Xu J."/>
            <person name="Bruns T."/>
            <person name="Baldrian P."/>
            <person name="Vilgalys R."/>
            <person name="Henrissat B."/>
            <person name="Grigoriev I.V."/>
            <person name="Hibbett D."/>
            <person name="Nagy L.G."/>
            <person name="Martin F.M."/>
        </authorList>
    </citation>
    <scope>NUCLEOTIDE SEQUENCE</scope>
    <source>
        <strain evidence="2">UH-Tt-Lm1</strain>
    </source>
</reference>
<dbReference type="AlphaFoldDB" id="A0A9P6L8M0"/>
<dbReference type="PANTHER" id="PTHR20858:SF17">
    <property type="entry name" value="HYDROXYMETHYLPYRIMIDINE_PHOSPHOMETHYLPYRIMIDINE KINASE THI20-RELATED"/>
    <property type="match status" value="1"/>
</dbReference>
<keyword evidence="2" id="KW-0418">Kinase</keyword>
<dbReference type="NCBIfam" id="TIGR00097">
    <property type="entry name" value="HMP-P_kinase"/>
    <property type="match status" value="1"/>
</dbReference>
<dbReference type="Gene3D" id="3.40.1190.20">
    <property type="match status" value="1"/>
</dbReference>
<dbReference type="PANTHER" id="PTHR20858">
    <property type="entry name" value="PHOSPHOMETHYLPYRIMIDINE KINASE"/>
    <property type="match status" value="1"/>
</dbReference>
<dbReference type="GO" id="GO:0005829">
    <property type="term" value="C:cytosol"/>
    <property type="evidence" value="ECO:0007669"/>
    <property type="project" value="TreeGrafter"/>
</dbReference>
<dbReference type="GO" id="GO:0009228">
    <property type="term" value="P:thiamine biosynthetic process"/>
    <property type="evidence" value="ECO:0007669"/>
    <property type="project" value="InterPro"/>
</dbReference>
<dbReference type="InterPro" id="IPR004399">
    <property type="entry name" value="HMP/HMP-P_kinase_dom"/>
</dbReference>
<reference evidence="2" key="1">
    <citation type="journal article" date="2020" name="Nat. Commun.">
        <title>Large-scale genome sequencing of mycorrhizal fungi provides insights into the early evolution of symbiotic traits.</title>
        <authorList>
            <person name="Miyauchi S."/>
            <person name="Kiss E."/>
            <person name="Kuo A."/>
            <person name="Drula E."/>
            <person name="Kohler A."/>
            <person name="Sanchez-Garcia M."/>
            <person name="Morin E."/>
            <person name="Andreopoulos B."/>
            <person name="Barry K.W."/>
            <person name="Bonito G."/>
            <person name="Buee M."/>
            <person name="Carver A."/>
            <person name="Chen C."/>
            <person name="Cichocki N."/>
            <person name="Clum A."/>
            <person name="Culley D."/>
            <person name="Crous P.W."/>
            <person name="Fauchery L."/>
            <person name="Girlanda M."/>
            <person name="Hayes R.D."/>
            <person name="Keri Z."/>
            <person name="LaButti K."/>
            <person name="Lipzen A."/>
            <person name="Lombard V."/>
            <person name="Magnuson J."/>
            <person name="Maillard F."/>
            <person name="Murat C."/>
            <person name="Nolan M."/>
            <person name="Ohm R.A."/>
            <person name="Pangilinan J."/>
            <person name="Pereira M.F."/>
            <person name="Perotto S."/>
            <person name="Peter M."/>
            <person name="Pfister S."/>
            <person name="Riley R."/>
            <person name="Sitrit Y."/>
            <person name="Stielow J.B."/>
            <person name="Szollosi G."/>
            <person name="Zifcakova L."/>
            <person name="Stursova M."/>
            <person name="Spatafora J.W."/>
            <person name="Tedersoo L."/>
            <person name="Vaario L.M."/>
            <person name="Yamada A."/>
            <person name="Yan M."/>
            <person name="Wang P."/>
            <person name="Xu J."/>
            <person name="Bruns T."/>
            <person name="Baldrian P."/>
            <person name="Vilgalys R."/>
            <person name="Dunand C."/>
            <person name="Henrissat B."/>
            <person name="Grigoriev I.V."/>
            <person name="Hibbett D."/>
            <person name="Nagy L.G."/>
            <person name="Martin F.M."/>
        </authorList>
    </citation>
    <scope>NUCLEOTIDE SEQUENCE</scope>
    <source>
        <strain evidence="2">UH-Tt-Lm1</strain>
    </source>
</reference>
<feature type="domain" description="Pyridoxamine kinase/Phosphomethylpyrimidine kinase" evidence="1">
    <location>
        <begin position="13"/>
        <end position="201"/>
    </location>
</feature>
<dbReference type="CDD" id="cd01169">
    <property type="entry name" value="HMPP_kinase"/>
    <property type="match status" value="1"/>
</dbReference>